<dbReference type="Proteomes" id="UP000293550">
    <property type="component" value="Unassembled WGS sequence"/>
</dbReference>
<reference evidence="1 2" key="1">
    <citation type="submission" date="2018-10" db="EMBL/GenBank/DDBJ databases">
        <title>An updated phylogeny of the Alphaproteobacteria reveals that the parasitic Rickettsiales and Holosporales have independent origins.</title>
        <authorList>
            <person name="Munoz-Gomez S.A."/>
            <person name="Hess S."/>
            <person name="Burger G."/>
            <person name="Lang B.F."/>
            <person name="Susko E."/>
            <person name="Slamovits C.H."/>
            <person name="Roger A.J."/>
        </authorList>
    </citation>
    <scope>NUCLEOTIDE SEQUENCE [LARGE SCALE GENOMIC DNA]</scope>
    <source>
        <strain evidence="1">HOLO01</strain>
    </source>
</reference>
<evidence type="ECO:0000313" key="2">
    <source>
        <dbReference type="Proteomes" id="UP000293550"/>
    </source>
</evidence>
<gene>
    <name evidence="1" type="ORF">EQU50_00100</name>
</gene>
<accession>A0A4Q7DPS4</accession>
<proteinExistence type="predicted"/>
<dbReference type="AlphaFoldDB" id="A0A4Q7DPS4"/>
<name>A0A4Q7DPS4_9PROT</name>
<protein>
    <submittedName>
        <fullName evidence="1">Uncharacterized protein</fullName>
    </submittedName>
</protein>
<dbReference type="EMBL" id="SCFB01000001">
    <property type="protein sequence ID" value="RZI47026.1"/>
    <property type="molecule type" value="Genomic_DNA"/>
</dbReference>
<organism evidence="1 2">
    <name type="scientific">Candidatus Finniella inopinata</name>
    <dbReference type="NCBI Taxonomy" id="1696036"/>
    <lineage>
        <taxon>Bacteria</taxon>
        <taxon>Pseudomonadati</taxon>
        <taxon>Pseudomonadota</taxon>
        <taxon>Alphaproteobacteria</taxon>
        <taxon>Holosporales</taxon>
        <taxon>Candidatus Paracaedibacteraceae</taxon>
        <taxon>Candidatus Finniella</taxon>
    </lineage>
</organism>
<dbReference type="RefSeq" id="WP_130153139.1">
    <property type="nucleotide sequence ID" value="NZ_SCFB01000001.1"/>
</dbReference>
<evidence type="ECO:0000313" key="1">
    <source>
        <dbReference type="EMBL" id="RZI47026.1"/>
    </source>
</evidence>
<sequence>MKKLGLIVLLTTGLVLVSGRTAHTCDQADSFEKKHSKVRIMKPRRDLLNLQTIAAICKSMIITRCVNFSVLGGTLGGHDLKTFTHLTKPGEGLVLEYAMKGCNSPWTSVILSTDKKLVLDGISPDSQYPAWNAIGKLSDGLYTAKLYIAPFEKAGPKNAFPLLITEFTVSPHKTCVKIDPATSQKN</sequence>
<keyword evidence="2" id="KW-1185">Reference proteome</keyword>
<comment type="caution">
    <text evidence="1">The sequence shown here is derived from an EMBL/GenBank/DDBJ whole genome shotgun (WGS) entry which is preliminary data.</text>
</comment>